<dbReference type="PANTHER" id="PTHR32268:SF11">
    <property type="entry name" value="HOMOSERINE O-ACETYLTRANSFERASE"/>
    <property type="match status" value="1"/>
</dbReference>
<dbReference type="Proteomes" id="UP001324185">
    <property type="component" value="Chromosome"/>
</dbReference>
<dbReference type="NCBIfam" id="NF006449">
    <property type="entry name" value="PRK08775.1"/>
    <property type="match status" value="1"/>
</dbReference>
<dbReference type="RefSeq" id="WP_018625692.1">
    <property type="nucleotide sequence ID" value="NZ_CP140158.1"/>
</dbReference>
<evidence type="ECO:0000313" key="3">
    <source>
        <dbReference type="EMBL" id="WQG84698.1"/>
    </source>
</evidence>
<dbReference type="InterPro" id="IPR008220">
    <property type="entry name" value="HAT_MetX-like"/>
</dbReference>
<dbReference type="Pfam" id="PF00561">
    <property type="entry name" value="Abhydrolase_1"/>
    <property type="match status" value="1"/>
</dbReference>
<dbReference type="InterPro" id="IPR000073">
    <property type="entry name" value="AB_hydrolase_1"/>
</dbReference>
<dbReference type="EMBL" id="CP140158">
    <property type="protein sequence ID" value="WQG84698.1"/>
    <property type="molecule type" value="Genomic_DNA"/>
</dbReference>
<keyword evidence="3" id="KW-0012">Acyltransferase</keyword>
<dbReference type="PIRSF" id="PIRSF000443">
    <property type="entry name" value="Homoser_Ac_trans"/>
    <property type="match status" value="1"/>
</dbReference>
<protein>
    <submittedName>
        <fullName evidence="3">Homoserine O-succinyltransferase</fullName>
        <ecNumber evidence="3">2.3.1.46</ecNumber>
    </submittedName>
</protein>
<accession>A0ABZ0X280</accession>
<dbReference type="InterPro" id="IPR029058">
    <property type="entry name" value="AB_hydrolase_fold"/>
</dbReference>
<dbReference type="GO" id="GO:0008899">
    <property type="term" value="F:homoserine O-succinyltransferase activity"/>
    <property type="evidence" value="ECO:0007669"/>
    <property type="project" value="UniProtKB-EC"/>
</dbReference>
<feature type="domain" description="AB hydrolase-1" evidence="2">
    <location>
        <begin position="65"/>
        <end position="322"/>
    </location>
</feature>
<organism evidence="3 4">
    <name type="scientific">Kangiella aquimarina</name>
    <dbReference type="NCBI Taxonomy" id="261965"/>
    <lineage>
        <taxon>Bacteria</taxon>
        <taxon>Pseudomonadati</taxon>
        <taxon>Pseudomonadota</taxon>
        <taxon>Gammaproteobacteria</taxon>
        <taxon>Kangiellales</taxon>
        <taxon>Kangiellaceae</taxon>
        <taxon>Kangiella</taxon>
    </lineage>
</organism>
<name>A0ABZ0X280_9GAMM</name>
<evidence type="ECO:0000313" key="4">
    <source>
        <dbReference type="Proteomes" id="UP001324185"/>
    </source>
</evidence>
<proteinExistence type="predicted"/>
<dbReference type="SUPFAM" id="SSF53474">
    <property type="entry name" value="alpha/beta-Hydrolases"/>
    <property type="match status" value="1"/>
</dbReference>
<dbReference type="EC" id="2.3.1.46" evidence="3"/>
<evidence type="ECO:0000259" key="2">
    <source>
        <dbReference type="Pfam" id="PF00561"/>
    </source>
</evidence>
<dbReference type="Gene3D" id="3.40.50.1820">
    <property type="entry name" value="alpha/beta hydrolase"/>
    <property type="match status" value="1"/>
</dbReference>
<reference evidence="3 4" key="1">
    <citation type="submission" date="2023-11" db="EMBL/GenBank/DDBJ databases">
        <title>MicrobeMod: A computational toolkit for identifying prokaryotic methylation and restriction-modification with nanopore sequencing.</title>
        <authorList>
            <person name="Crits-Christoph A."/>
            <person name="Kang S.C."/>
            <person name="Lee H."/>
            <person name="Ostrov N."/>
        </authorList>
    </citation>
    <scope>NUCLEOTIDE SEQUENCE [LARGE SCALE GENOMIC DNA]</scope>
    <source>
        <strain evidence="3 4">DSMZ 16071</strain>
    </source>
</reference>
<dbReference type="PANTHER" id="PTHR32268">
    <property type="entry name" value="HOMOSERINE O-ACETYLTRANSFERASE"/>
    <property type="match status" value="1"/>
</dbReference>
<keyword evidence="1 3" id="KW-0808">Transferase</keyword>
<gene>
    <name evidence="3" type="ORF">SR900_09515</name>
</gene>
<evidence type="ECO:0000256" key="1">
    <source>
        <dbReference type="ARBA" id="ARBA00022679"/>
    </source>
</evidence>
<keyword evidence="4" id="KW-1185">Reference proteome</keyword>
<sequence>MTNQAVDQQAITTEEGWIPLSSSSEAGTGFIDTGTVSIEHFDLLHGDRLSDISVHYNRYGVNHKPALVVLGGISSSRDIHVWWTDLFGHQKPLDLEQFQVIGVDYIANSDQRNPSLISTFDQARVISEVLVHLGIKHLEAIVGSSYGGMVALAFAHLFPQKINKLVCIAAAHTNTQTSIAQRQIQQQILELGISSGKTKEAVSIARQLGFISYRSQQELEHRFNTSRVIEQQSLSYELVNYLKHQGDKFAAKFDIERYRSLSQSIDLHKVDPKGVVNDALFIGIDSDQLVPADLVKKTATLCKGQSKFQIINSYYGHDGFLLEASQLTESITLFLRNTL</sequence>